<protein>
    <submittedName>
        <fullName evidence="6">Protein IQ-DOMAIN 31</fullName>
    </submittedName>
</protein>
<dbReference type="SMART" id="SM00015">
    <property type="entry name" value="IQ"/>
    <property type="match status" value="2"/>
</dbReference>
<accession>A0AAP0B792</accession>
<feature type="region of interest" description="Disordered" evidence="4">
    <location>
        <begin position="490"/>
        <end position="565"/>
    </location>
</feature>
<dbReference type="AlphaFoldDB" id="A0AAP0B792"/>
<dbReference type="PANTHER" id="PTHR32295:SF281">
    <property type="entry name" value="PROTEIN IQ-DOMAIN 31"/>
    <property type="match status" value="1"/>
</dbReference>
<dbReference type="PROSITE" id="PS50096">
    <property type="entry name" value="IQ"/>
    <property type="match status" value="2"/>
</dbReference>
<feature type="compositionally biased region" description="Low complexity" evidence="4">
    <location>
        <begin position="287"/>
        <end position="299"/>
    </location>
</feature>
<organism evidence="6 7">
    <name type="scientific">Platanthera zijinensis</name>
    <dbReference type="NCBI Taxonomy" id="2320716"/>
    <lineage>
        <taxon>Eukaryota</taxon>
        <taxon>Viridiplantae</taxon>
        <taxon>Streptophyta</taxon>
        <taxon>Embryophyta</taxon>
        <taxon>Tracheophyta</taxon>
        <taxon>Spermatophyta</taxon>
        <taxon>Magnoliopsida</taxon>
        <taxon>Liliopsida</taxon>
        <taxon>Asparagales</taxon>
        <taxon>Orchidaceae</taxon>
        <taxon>Orchidoideae</taxon>
        <taxon>Orchideae</taxon>
        <taxon>Orchidinae</taxon>
        <taxon>Platanthera</taxon>
    </lineage>
</organism>
<feature type="domain" description="DUF4005" evidence="5">
    <location>
        <begin position="460"/>
        <end position="536"/>
    </location>
</feature>
<comment type="similarity">
    <text evidence="2">Belongs to the IQD family.</text>
</comment>
<evidence type="ECO:0000313" key="6">
    <source>
        <dbReference type="EMBL" id="KAK8930842.1"/>
    </source>
</evidence>
<dbReference type="InterPro" id="IPR000048">
    <property type="entry name" value="IQ_motif_EF-hand-BS"/>
</dbReference>
<comment type="subunit">
    <text evidence="3">Binds to multiple calmodulin (CaM) in the presence of Ca(2+) and CaM-like proteins.</text>
</comment>
<reference evidence="6 7" key="1">
    <citation type="journal article" date="2022" name="Nat. Plants">
        <title>Genomes of leafy and leafless Platanthera orchids illuminate the evolution of mycoheterotrophy.</title>
        <authorList>
            <person name="Li M.H."/>
            <person name="Liu K.W."/>
            <person name="Li Z."/>
            <person name="Lu H.C."/>
            <person name="Ye Q.L."/>
            <person name="Zhang D."/>
            <person name="Wang J.Y."/>
            <person name="Li Y.F."/>
            <person name="Zhong Z.M."/>
            <person name="Liu X."/>
            <person name="Yu X."/>
            <person name="Liu D.K."/>
            <person name="Tu X.D."/>
            <person name="Liu B."/>
            <person name="Hao Y."/>
            <person name="Liao X.Y."/>
            <person name="Jiang Y.T."/>
            <person name="Sun W.H."/>
            <person name="Chen J."/>
            <person name="Chen Y.Q."/>
            <person name="Ai Y."/>
            <person name="Zhai J.W."/>
            <person name="Wu S.S."/>
            <person name="Zhou Z."/>
            <person name="Hsiao Y.Y."/>
            <person name="Wu W.L."/>
            <person name="Chen Y.Y."/>
            <person name="Lin Y.F."/>
            <person name="Hsu J.L."/>
            <person name="Li C.Y."/>
            <person name="Wang Z.W."/>
            <person name="Zhao X."/>
            <person name="Zhong W.Y."/>
            <person name="Ma X.K."/>
            <person name="Ma L."/>
            <person name="Huang J."/>
            <person name="Chen G.Z."/>
            <person name="Huang M.Z."/>
            <person name="Huang L."/>
            <person name="Peng D.H."/>
            <person name="Luo Y.B."/>
            <person name="Zou S.Q."/>
            <person name="Chen S.P."/>
            <person name="Lan S."/>
            <person name="Tsai W.C."/>
            <person name="Van de Peer Y."/>
            <person name="Liu Z.J."/>
        </authorList>
    </citation>
    <scope>NUCLEOTIDE SEQUENCE [LARGE SCALE GENOMIC DNA]</scope>
    <source>
        <strain evidence="6">Lor287</strain>
    </source>
</reference>
<dbReference type="Proteomes" id="UP001418222">
    <property type="component" value="Unassembled WGS sequence"/>
</dbReference>
<dbReference type="InterPro" id="IPR025064">
    <property type="entry name" value="DUF4005"/>
</dbReference>
<evidence type="ECO:0000256" key="2">
    <source>
        <dbReference type="ARBA" id="ARBA00024341"/>
    </source>
</evidence>
<dbReference type="CDD" id="cd23767">
    <property type="entry name" value="IQCD"/>
    <property type="match status" value="1"/>
</dbReference>
<feature type="compositionally biased region" description="Polar residues" evidence="4">
    <location>
        <begin position="312"/>
        <end position="325"/>
    </location>
</feature>
<evidence type="ECO:0000256" key="1">
    <source>
        <dbReference type="ARBA" id="ARBA00022860"/>
    </source>
</evidence>
<evidence type="ECO:0000259" key="5">
    <source>
        <dbReference type="Pfam" id="PF13178"/>
    </source>
</evidence>
<dbReference type="Gene3D" id="1.20.5.190">
    <property type="match status" value="1"/>
</dbReference>
<keyword evidence="1" id="KW-0112">Calmodulin-binding</keyword>
<dbReference type="Pfam" id="PF13178">
    <property type="entry name" value="DUF4005"/>
    <property type="match status" value="1"/>
</dbReference>
<name>A0AAP0B792_9ASPA</name>
<feature type="compositionally biased region" description="Low complexity" evidence="4">
    <location>
        <begin position="515"/>
        <end position="528"/>
    </location>
</feature>
<feature type="region of interest" description="Disordered" evidence="4">
    <location>
        <begin position="251"/>
        <end position="358"/>
    </location>
</feature>
<dbReference type="Pfam" id="PF00612">
    <property type="entry name" value="IQ"/>
    <property type="match status" value="2"/>
</dbReference>
<dbReference type="PANTHER" id="PTHR32295">
    <property type="entry name" value="IQ-DOMAIN 5-RELATED"/>
    <property type="match status" value="1"/>
</dbReference>
<evidence type="ECO:0000256" key="4">
    <source>
        <dbReference type="SAM" id="MobiDB-lite"/>
    </source>
</evidence>
<evidence type="ECO:0000313" key="7">
    <source>
        <dbReference type="Proteomes" id="UP001418222"/>
    </source>
</evidence>
<evidence type="ECO:0000256" key="3">
    <source>
        <dbReference type="ARBA" id="ARBA00024378"/>
    </source>
</evidence>
<proteinExistence type="inferred from homology"/>
<comment type="caution">
    <text evidence="6">The sequence shown here is derived from an EMBL/GenBank/DDBJ whole genome shotgun (WGS) entry which is preliminary data.</text>
</comment>
<sequence>MGKSPGKWIKKLFLGKKSARSHSTKGRDSLKAATQKGLAVGKASPALAADSSVTSGPVFVSTSSYAVNSELESRTPKELGNNVTIIAATNPVLEKALGESGVPSCPEKQREELAATKVQAAFRGYLARRAFSALKGIIRLQALIRGHLVRRQAVATLRSLLGIIRFQALVRGKNVRSSGIGLEVITKFPHMKALAIKKLGSKEILFANAFVIKLLSSTITRLPLRTQYIRCEPNSVFSWLERWTVLHSRKPAPQTRKITGSKPQAKRSSYAMETESGRSKRTVRRNSTSGIDSGSSTIADPEKPKRILRKFSSPTVDSATENPQSELEKVKRNLRKVSNSTAENSGHLEVEVDKSSSNLKQLSCTAANAPDQINEDSVVKINEDAVLTSEIELDPDTQSKLIPVGVIDKPSDAHCNDEVHPLQSINGDDNIVVMNGGLESKEDQSYSDNQNNGKRRASFAAKSDYEENVVQTTPIPLPSYMATTQSAKAKLRAQNSPRVGSDPVERNGIARRHSLPSSTNSKLSSHSPRTQRPVEVTGKCGTRSDRSILSSRDGNEKPLQVEWRR</sequence>
<dbReference type="EMBL" id="JBBWWQ010000014">
    <property type="protein sequence ID" value="KAK8930842.1"/>
    <property type="molecule type" value="Genomic_DNA"/>
</dbReference>
<keyword evidence="7" id="KW-1185">Reference proteome</keyword>
<dbReference type="GO" id="GO:0005516">
    <property type="term" value="F:calmodulin binding"/>
    <property type="evidence" value="ECO:0007669"/>
    <property type="project" value="UniProtKB-KW"/>
</dbReference>
<gene>
    <name evidence="6" type="primary">IQD31</name>
    <name evidence="6" type="ORF">KSP39_PZI016304</name>
</gene>